<dbReference type="Proteomes" id="UP000593561">
    <property type="component" value="Unassembled WGS sequence"/>
</dbReference>
<dbReference type="GO" id="GO:0034440">
    <property type="term" value="P:lipid oxidation"/>
    <property type="evidence" value="ECO:0007669"/>
    <property type="project" value="InterPro"/>
</dbReference>
<keyword evidence="1" id="KW-0479">Metal-binding</keyword>
<gene>
    <name evidence="5" type="ORF">Godav_001013</name>
</gene>
<dbReference type="PANTHER" id="PTHR11771">
    <property type="entry name" value="LIPOXYGENASE"/>
    <property type="match status" value="1"/>
</dbReference>
<dbReference type="Gene3D" id="1.20.245.10">
    <property type="entry name" value="Lipoxygenase-1, Domain 5"/>
    <property type="match status" value="1"/>
</dbReference>
<evidence type="ECO:0000256" key="2">
    <source>
        <dbReference type="ARBA" id="ARBA00022964"/>
    </source>
</evidence>
<keyword evidence="3" id="KW-0560">Oxidoreductase</keyword>
<comment type="caution">
    <text evidence="5">The sequence shown here is derived from an EMBL/GenBank/DDBJ whole genome shotgun (WGS) entry which is preliminary data.</text>
</comment>
<dbReference type="SUPFAM" id="SSF48484">
    <property type="entry name" value="Lipoxigenase"/>
    <property type="match status" value="1"/>
</dbReference>
<dbReference type="Pfam" id="PF00305">
    <property type="entry name" value="Lipoxygenase"/>
    <property type="match status" value="1"/>
</dbReference>
<dbReference type="InterPro" id="IPR013819">
    <property type="entry name" value="LipOase_C"/>
</dbReference>
<keyword evidence="6" id="KW-1185">Reference proteome</keyword>
<reference evidence="5 6" key="1">
    <citation type="journal article" date="2019" name="Genome Biol. Evol.">
        <title>Insights into the evolution of the New World diploid cottons (Gossypium, subgenus Houzingenia) based on genome sequencing.</title>
        <authorList>
            <person name="Grover C.E."/>
            <person name="Arick M.A. 2nd"/>
            <person name="Thrash A."/>
            <person name="Conover J.L."/>
            <person name="Sanders W.S."/>
            <person name="Peterson D.G."/>
            <person name="Frelichowski J.E."/>
            <person name="Scheffler J.A."/>
            <person name="Scheffler B.E."/>
            <person name="Wendel J.F."/>
        </authorList>
    </citation>
    <scope>NUCLEOTIDE SEQUENCE [LARGE SCALE GENOMIC DNA]</scope>
    <source>
        <strain evidence="5">27</strain>
        <tissue evidence="5">Leaf</tissue>
    </source>
</reference>
<protein>
    <recommendedName>
        <fullName evidence="4">Lipoxygenase domain-containing protein</fullName>
    </recommendedName>
</protein>
<dbReference type="AlphaFoldDB" id="A0A7J8T1K9"/>
<dbReference type="InterPro" id="IPR000907">
    <property type="entry name" value="LipOase"/>
</dbReference>
<evidence type="ECO:0000313" key="6">
    <source>
        <dbReference type="Proteomes" id="UP000593561"/>
    </source>
</evidence>
<evidence type="ECO:0000313" key="5">
    <source>
        <dbReference type="EMBL" id="MBA0632224.1"/>
    </source>
</evidence>
<evidence type="ECO:0000256" key="3">
    <source>
        <dbReference type="ARBA" id="ARBA00023002"/>
    </source>
</evidence>
<sequence length="282" mass="32768">MAVLDSRYPYGLKLMINDYPYAIDGLEIWAAIETWVTEYYSFYYPSDETIKNDTEIQSWWSEVKNEGHDDLRKEPRWPEMNTLADLTQACTIIIWIASAFHVAVNFRQYVYIGYLPNRPTVSHRFMPEPGTKEYDKLENNPDLAFLKTITGQFQTLLGVSLIEVLSRHATDETYLGQRDTAEWTIDDEPLATFERFGEKLVEIDSRIMETNNDIKLKNRFGSMKVSYTLLYPNTSDYRREGGLIGKGIPNSIYKALCHWQAFHGRKVSIYGNIIALGFRRIL</sequence>
<organism evidence="5 6">
    <name type="scientific">Gossypium davidsonii</name>
    <name type="common">Davidson's cotton</name>
    <name type="synonym">Gossypium klotzschianum subsp. davidsonii</name>
    <dbReference type="NCBI Taxonomy" id="34287"/>
    <lineage>
        <taxon>Eukaryota</taxon>
        <taxon>Viridiplantae</taxon>
        <taxon>Streptophyta</taxon>
        <taxon>Embryophyta</taxon>
        <taxon>Tracheophyta</taxon>
        <taxon>Spermatophyta</taxon>
        <taxon>Magnoliopsida</taxon>
        <taxon>eudicotyledons</taxon>
        <taxon>Gunneridae</taxon>
        <taxon>Pentapetalae</taxon>
        <taxon>rosids</taxon>
        <taxon>malvids</taxon>
        <taxon>Malvales</taxon>
        <taxon>Malvaceae</taxon>
        <taxon>Malvoideae</taxon>
        <taxon>Gossypium</taxon>
    </lineage>
</organism>
<feature type="domain" description="Lipoxygenase" evidence="4">
    <location>
        <begin position="1"/>
        <end position="254"/>
    </location>
</feature>
<proteinExistence type="predicted"/>
<dbReference type="GO" id="GO:0046872">
    <property type="term" value="F:metal ion binding"/>
    <property type="evidence" value="ECO:0007669"/>
    <property type="project" value="UniProtKB-KW"/>
</dbReference>
<name>A0A7J8T1K9_GOSDV</name>
<accession>A0A7J8T1K9</accession>
<dbReference type="EMBL" id="JABFAC010000013">
    <property type="protein sequence ID" value="MBA0632224.1"/>
    <property type="molecule type" value="Genomic_DNA"/>
</dbReference>
<evidence type="ECO:0000259" key="4">
    <source>
        <dbReference type="PROSITE" id="PS51393"/>
    </source>
</evidence>
<dbReference type="GO" id="GO:0016702">
    <property type="term" value="F:oxidoreductase activity, acting on single donors with incorporation of molecular oxygen, incorporation of two atoms of oxygen"/>
    <property type="evidence" value="ECO:0007669"/>
    <property type="project" value="InterPro"/>
</dbReference>
<dbReference type="PROSITE" id="PS51393">
    <property type="entry name" value="LIPOXYGENASE_3"/>
    <property type="match status" value="1"/>
</dbReference>
<evidence type="ECO:0000256" key="1">
    <source>
        <dbReference type="ARBA" id="ARBA00022723"/>
    </source>
</evidence>
<dbReference type="InterPro" id="IPR036226">
    <property type="entry name" value="LipOase_C_sf"/>
</dbReference>
<keyword evidence="2" id="KW-0223">Dioxygenase</keyword>